<gene>
    <name evidence="6" type="ORF">CQ12_04875</name>
</gene>
<dbReference type="InterPro" id="IPR011330">
    <property type="entry name" value="Glyco_hydro/deAcase_b/a-brl"/>
</dbReference>
<proteinExistence type="inferred from homology"/>
<evidence type="ECO:0000313" key="6">
    <source>
        <dbReference type="EMBL" id="KRR11198.1"/>
    </source>
</evidence>
<comment type="function">
    <text evidence="1">Is involved in generating a small heat-stable compound (Nod), an acylated oligomer of N-acetylglucosamine, that stimulates mitosis in various plant protoplasts.</text>
</comment>
<dbReference type="PROSITE" id="PS51677">
    <property type="entry name" value="NODB"/>
    <property type="match status" value="1"/>
</dbReference>
<dbReference type="RefSeq" id="WP_057834696.1">
    <property type="nucleotide sequence ID" value="NZ_LLXZ01000049.1"/>
</dbReference>
<dbReference type="GO" id="GO:0016810">
    <property type="term" value="F:hydrolase activity, acting on carbon-nitrogen (but not peptide) bonds"/>
    <property type="evidence" value="ECO:0007669"/>
    <property type="project" value="InterPro"/>
</dbReference>
<comment type="caution">
    <text evidence="6">The sequence shown here is derived from an EMBL/GenBank/DDBJ whole genome shotgun (WGS) entry which is preliminary data.</text>
</comment>
<protein>
    <recommendedName>
        <fullName evidence="3">Chitooligosaccharide deacetylase</fullName>
    </recommendedName>
    <alternativeName>
        <fullName evidence="4">Nodulation protein B</fullName>
    </alternativeName>
</protein>
<evidence type="ECO:0000256" key="1">
    <source>
        <dbReference type="ARBA" id="ARBA00003236"/>
    </source>
</evidence>
<dbReference type="AlphaFoldDB" id="A0A0R3LVD2"/>
<organism evidence="6 7">
    <name type="scientific">Bradyrhizobium jicamae</name>
    <dbReference type="NCBI Taxonomy" id="280332"/>
    <lineage>
        <taxon>Bacteria</taxon>
        <taxon>Pseudomonadati</taxon>
        <taxon>Pseudomonadota</taxon>
        <taxon>Alphaproteobacteria</taxon>
        <taxon>Hyphomicrobiales</taxon>
        <taxon>Nitrobacteraceae</taxon>
        <taxon>Bradyrhizobium</taxon>
    </lineage>
</organism>
<dbReference type="OrthoDB" id="9784220at2"/>
<dbReference type="Pfam" id="PF01522">
    <property type="entry name" value="Polysacc_deac_1"/>
    <property type="match status" value="1"/>
</dbReference>
<dbReference type="Proteomes" id="UP000050863">
    <property type="component" value="Unassembled WGS sequence"/>
</dbReference>
<dbReference type="STRING" id="280332.CQ12_04875"/>
<comment type="similarity">
    <text evidence="2">Belongs to the polysaccharide deacetylase family.</text>
</comment>
<evidence type="ECO:0000256" key="2">
    <source>
        <dbReference type="ARBA" id="ARBA00010973"/>
    </source>
</evidence>
<evidence type="ECO:0000313" key="7">
    <source>
        <dbReference type="Proteomes" id="UP000050863"/>
    </source>
</evidence>
<evidence type="ECO:0000256" key="4">
    <source>
        <dbReference type="ARBA" id="ARBA00032976"/>
    </source>
</evidence>
<evidence type="ECO:0000259" key="5">
    <source>
        <dbReference type="PROSITE" id="PS51677"/>
    </source>
</evidence>
<reference evidence="6 7" key="1">
    <citation type="submission" date="2014-03" db="EMBL/GenBank/DDBJ databases">
        <title>Bradyrhizobium valentinum sp. nov., isolated from effective nodules of Lupinus mariae-josephae, a lupine endemic of basic-lime soils in Eastern Spain.</title>
        <authorList>
            <person name="Duran D."/>
            <person name="Rey L."/>
            <person name="Navarro A."/>
            <person name="Busquets A."/>
            <person name="Imperial J."/>
            <person name="Ruiz-Argueso T."/>
        </authorList>
    </citation>
    <scope>NUCLEOTIDE SEQUENCE [LARGE SCALE GENOMIC DNA]</scope>
    <source>
        <strain evidence="6 7">PAC68</strain>
    </source>
</reference>
<keyword evidence="7" id="KW-1185">Reference proteome</keyword>
<name>A0A0R3LVD2_9BRAD</name>
<dbReference type="SUPFAM" id="SSF88713">
    <property type="entry name" value="Glycoside hydrolase/deacetylase"/>
    <property type="match status" value="1"/>
</dbReference>
<dbReference type="EMBL" id="LLXZ01000049">
    <property type="protein sequence ID" value="KRR11198.1"/>
    <property type="molecule type" value="Genomic_DNA"/>
</dbReference>
<accession>A0A0R3LVD2</accession>
<dbReference type="PANTHER" id="PTHR47561">
    <property type="entry name" value="POLYSACCHARIDE DEACETYLASE FAMILY PROTEIN (AFU_ORTHOLOGUE AFUA_6G05030)"/>
    <property type="match status" value="1"/>
</dbReference>
<sequence>MTMTAIPVSVSVNLQGKTVEQRQLGEDALFGRASYGKYAYAVGCERLFALLDRHGIKATVFVPGAEAEANPDYISALAGRGHEIAAHGWAMEEMDADGIDERALLARTHATLERIVGRAPRGFRAPHGRLSGRTLGHLAELGYRYDASFQDDDGPYALDADGGVGMIEVPQSEILIDATLYAQRQTHDRVMKTWREEIEAMHREHCLISLTLHPRSDYGSARASRIAALDHLLAWVSGLSGTSFMTLEQIAESARA</sequence>
<evidence type="ECO:0000256" key="3">
    <source>
        <dbReference type="ARBA" id="ARBA00020071"/>
    </source>
</evidence>
<dbReference type="Gene3D" id="3.20.20.370">
    <property type="entry name" value="Glycoside hydrolase/deacetylase"/>
    <property type="match status" value="1"/>
</dbReference>
<feature type="domain" description="NodB homology" evidence="5">
    <location>
        <begin position="27"/>
        <end position="256"/>
    </location>
</feature>
<dbReference type="PANTHER" id="PTHR47561:SF1">
    <property type="entry name" value="POLYSACCHARIDE DEACETYLASE FAMILY PROTEIN (AFU_ORTHOLOGUE AFUA_6G05030)"/>
    <property type="match status" value="1"/>
</dbReference>
<dbReference type="InterPro" id="IPR002509">
    <property type="entry name" value="NODB_dom"/>
</dbReference>
<dbReference type="GO" id="GO:0005975">
    <property type="term" value="P:carbohydrate metabolic process"/>
    <property type="evidence" value="ECO:0007669"/>
    <property type="project" value="InterPro"/>
</dbReference>